<keyword evidence="3" id="KW-0732">Signal</keyword>
<evidence type="ECO:0000256" key="3">
    <source>
        <dbReference type="ARBA" id="ARBA00022729"/>
    </source>
</evidence>
<evidence type="ECO:0000313" key="5">
    <source>
        <dbReference type="EMBL" id="GFG56721.1"/>
    </source>
</evidence>
<dbReference type="Proteomes" id="UP000465241">
    <property type="component" value="Unassembled WGS sequence"/>
</dbReference>
<dbReference type="AlphaFoldDB" id="A0A7I9WG49"/>
<dbReference type="Gene3D" id="3.40.50.2300">
    <property type="match status" value="2"/>
</dbReference>
<sequence>MIVGSQADAYYRALECGAKTEAEKLGVDLTLDGPKSFDTSQQVPIVNGAVAKKPDAILIAPTGATALFAPLKAASAQGTKIVTVDTELADTSIVSSAVVADFEKEGAMGADSLNELLGGHGKILAIFSPPGVTTSDLGRKGFEAKIKDYPELEVASVQFSNGDPGKSASIVSAAFARYPDLSAVYVFNGGDLEGVVTAVKEAHKSGDVKVLSNDAQPFQVDLLREGAVSELILPKPYDIGVAAVQQAVNALNDEPVEKRVVTDITLATPQTMDDPDVSKYFFNAC</sequence>
<protein>
    <submittedName>
        <fullName evidence="5">Ribose ABC transporter substrate-binding protein</fullName>
    </submittedName>
</protein>
<evidence type="ECO:0000256" key="1">
    <source>
        <dbReference type="ARBA" id="ARBA00004196"/>
    </source>
</evidence>
<comment type="subcellular location">
    <subcellularLocation>
        <location evidence="1">Cell envelope</location>
    </subcellularLocation>
</comment>
<organism evidence="5 6">
    <name type="scientific">Mycolicibacterium murale</name>
    <dbReference type="NCBI Taxonomy" id="182220"/>
    <lineage>
        <taxon>Bacteria</taxon>
        <taxon>Bacillati</taxon>
        <taxon>Actinomycetota</taxon>
        <taxon>Actinomycetes</taxon>
        <taxon>Mycobacteriales</taxon>
        <taxon>Mycobacteriaceae</taxon>
        <taxon>Mycolicibacterium</taxon>
    </lineage>
</organism>
<comment type="caution">
    <text evidence="5">The sequence shown here is derived from an EMBL/GenBank/DDBJ whole genome shotgun (WGS) entry which is preliminary data.</text>
</comment>
<gene>
    <name evidence="5" type="ORF">MMUR_08570</name>
</gene>
<dbReference type="EMBL" id="BLKT01000003">
    <property type="protein sequence ID" value="GFG56721.1"/>
    <property type="molecule type" value="Genomic_DNA"/>
</dbReference>
<accession>A0A7I9WG49</accession>
<dbReference type="PANTHER" id="PTHR46847:SF1">
    <property type="entry name" value="D-ALLOSE-BINDING PERIPLASMIC PROTEIN-RELATED"/>
    <property type="match status" value="1"/>
</dbReference>
<dbReference type="GO" id="GO:0030246">
    <property type="term" value="F:carbohydrate binding"/>
    <property type="evidence" value="ECO:0007669"/>
    <property type="project" value="UniProtKB-ARBA"/>
</dbReference>
<dbReference type="SUPFAM" id="SSF53822">
    <property type="entry name" value="Periplasmic binding protein-like I"/>
    <property type="match status" value="1"/>
</dbReference>
<reference evidence="5 6" key="1">
    <citation type="journal article" date="2019" name="Emerg. Microbes Infect.">
        <title>Comprehensive subspecies identification of 175 nontuberculous mycobacteria species based on 7547 genomic profiles.</title>
        <authorList>
            <person name="Matsumoto Y."/>
            <person name="Kinjo T."/>
            <person name="Motooka D."/>
            <person name="Nabeya D."/>
            <person name="Jung N."/>
            <person name="Uechi K."/>
            <person name="Horii T."/>
            <person name="Iida T."/>
            <person name="Fujita J."/>
            <person name="Nakamura S."/>
        </authorList>
    </citation>
    <scope>NUCLEOTIDE SEQUENCE [LARGE SCALE GENOMIC DNA]</scope>
    <source>
        <strain evidence="5 6">JCM 13392</strain>
    </source>
</reference>
<dbReference type="CDD" id="cd20007">
    <property type="entry name" value="PBP1_ABC_sugar_binding-like"/>
    <property type="match status" value="1"/>
</dbReference>
<evidence type="ECO:0000259" key="4">
    <source>
        <dbReference type="Pfam" id="PF13407"/>
    </source>
</evidence>
<proteinExistence type="inferred from homology"/>
<dbReference type="InterPro" id="IPR028082">
    <property type="entry name" value="Peripla_BP_I"/>
</dbReference>
<evidence type="ECO:0000313" key="6">
    <source>
        <dbReference type="Proteomes" id="UP000465241"/>
    </source>
</evidence>
<dbReference type="Pfam" id="PF13407">
    <property type="entry name" value="Peripla_BP_4"/>
    <property type="match status" value="1"/>
</dbReference>
<comment type="similarity">
    <text evidence="2">Belongs to the bacterial solute-binding protein 2 family.</text>
</comment>
<dbReference type="GO" id="GO:0030313">
    <property type="term" value="C:cell envelope"/>
    <property type="evidence" value="ECO:0007669"/>
    <property type="project" value="UniProtKB-SubCell"/>
</dbReference>
<dbReference type="PANTHER" id="PTHR46847">
    <property type="entry name" value="D-ALLOSE-BINDING PERIPLASMIC PROTEIN-RELATED"/>
    <property type="match status" value="1"/>
</dbReference>
<evidence type="ECO:0000256" key="2">
    <source>
        <dbReference type="ARBA" id="ARBA00007639"/>
    </source>
</evidence>
<feature type="domain" description="Periplasmic binding protein" evidence="4">
    <location>
        <begin position="2"/>
        <end position="254"/>
    </location>
</feature>
<keyword evidence="6" id="KW-1185">Reference proteome</keyword>
<dbReference type="InterPro" id="IPR025997">
    <property type="entry name" value="SBP_2_dom"/>
</dbReference>
<name>A0A7I9WG49_9MYCO</name>